<evidence type="ECO:0000256" key="2">
    <source>
        <dbReference type="ARBA" id="ARBA00023002"/>
    </source>
</evidence>
<keyword evidence="5" id="KW-1185">Reference proteome</keyword>
<dbReference type="Gene3D" id="3.40.50.720">
    <property type="entry name" value="NAD(P)-binding Rossmann-like Domain"/>
    <property type="match status" value="1"/>
</dbReference>
<dbReference type="Pfam" id="PF05368">
    <property type="entry name" value="NmrA"/>
    <property type="match status" value="1"/>
</dbReference>
<reference evidence="4 5" key="1">
    <citation type="journal article" date="2018" name="Nat. Ecol. Evol.">
        <title>Pezizomycetes genomes reveal the molecular basis of ectomycorrhizal truffle lifestyle.</title>
        <authorList>
            <person name="Murat C."/>
            <person name="Payen T."/>
            <person name="Noel B."/>
            <person name="Kuo A."/>
            <person name="Morin E."/>
            <person name="Chen J."/>
            <person name="Kohler A."/>
            <person name="Krizsan K."/>
            <person name="Balestrini R."/>
            <person name="Da Silva C."/>
            <person name="Montanini B."/>
            <person name="Hainaut M."/>
            <person name="Levati E."/>
            <person name="Barry K.W."/>
            <person name="Belfiori B."/>
            <person name="Cichocki N."/>
            <person name="Clum A."/>
            <person name="Dockter R.B."/>
            <person name="Fauchery L."/>
            <person name="Guy J."/>
            <person name="Iotti M."/>
            <person name="Le Tacon F."/>
            <person name="Lindquist E.A."/>
            <person name="Lipzen A."/>
            <person name="Malagnac F."/>
            <person name="Mello A."/>
            <person name="Molinier V."/>
            <person name="Miyauchi S."/>
            <person name="Poulain J."/>
            <person name="Riccioni C."/>
            <person name="Rubini A."/>
            <person name="Sitrit Y."/>
            <person name="Splivallo R."/>
            <person name="Traeger S."/>
            <person name="Wang M."/>
            <person name="Zifcakova L."/>
            <person name="Wipf D."/>
            <person name="Zambonelli A."/>
            <person name="Paolocci F."/>
            <person name="Nowrousian M."/>
            <person name="Ottonello S."/>
            <person name="Baldrian P."/>
            <person name="Spatafora J.W."/>
            <person name="Henrissat B."/>
            <person name="Nagy L.G."/>
            <person name="Aury J.M."/>
            <person name="Wincker P."/>
            <person name="Grigoriev I.V."/>
            <person name="Bonfante P."/>
            <person name="Martin F.M."/>
        </authorList>
    </citation>
    <scope>NUCLEOTIDE SEQUENCE [LARGE SCALE GENOMIC DNA]</scope>
    <source>
        <strain evidence="4 5">CCBAS932</strain>
    </source>
</reference>
<dbReference type="SUPFAM" id="SSF51735">
    <property type="entry name" value="NAD(P)-binding Rossmann-fold domains"/>
    <property type="match status" value="1"/>
</dbReference>
<gene>
    <name evidence="4" type="ORF">P167DRAFT_134028</name>
</gene>
<organism evidence="4 5">
    <name type="scientific">Morchella conica CCBAS932</name>
    <dbReference type="NCBI Taxonomy" id="1392247"/>
    <lineage>
        <taxon>Eukaryota</taxon>
        <taxon>Fungi</taxon>
        <taxon>Dikarya</taxon>
        <taxon>Ascomycota</taxon>
        <taxon>Pezizomycotina</taxon>
        <taxon>Pezizomycetes</taxon>
        <taxon>Pezizales</taxon>
        <taxon>Morchellaceae</taxon>
        <taxon>Morchella</taxon>
    </lineage>
</organism>
<dbReference type="InterPro" id="IPR036291">
    <property type="entry name" value="NAD(P)-bd_dom_sf"/>
</dbReference>
<name>A0A3N4KUV3_9PEZI</name>
<dbReference type="InterPro" id="IPR051609">
    <property type="entry name" value="NmrA/Isoflavone_reductase-like"/>
</dbReference>
<keyword evidence="1" id="KW-0521">NADP</keyword>
<keyword evidence="2" id="KW-0560">Oxidoreductase</keyword>
<dbReference type="PANTHER" id="PTHR47706">
    <property type="entry name" value="NMRA-LIKE FAMILY PROTEIN"/>
    <property type="match status" value="1"/>
</dbReference>
<dbReference type="Proteomes" id="UP000277580">
    <property type="component" value="Unassembled WGS sequence"/>
</dbReference>
<evidence type="ECO:0000259" key="3">
    <source>
        <dbReference type="Pfam" id="PF05368"/>
    </source>
</evidence>
<evidence type="ECO:0000313" key="5">
    <source>
        <dbReference type="Proteomes" id="UP000277580"/>
    </source>
</evidence>
<evidence type="ECO:0000256" key="1">
    <source>
        <dbReference type="ARBA" id="ARBA00022857"/>
    </source>
</evidence>
<sequence>MAAYLGVDYEDPEVLDDALENVDVVINLLGMYPRSWISLGDAAYRCGAKLYIPSEFGPDHRMFTFPSPLSVKQEQSQRSREDGIKTVQIFCGMLMDYVIPSGSWFGVDLPNRHIDAVVPGGGRAEPKISFTSIGDVAMAIASVARRRPSTLPDVIHIAGDTCTLRQLGEHWQTITRSRVHIATTDLASFRQGVLERGSSNLALYYRLAAGEGLLNYGSSNANSWLSTGVQWQWKSIQQQIAGN</sequence>
<dbReference type="STRING" id="1392247.A0A3N4KUV3"/>
<dbReference type="InterPro" id="IPR008030">
    <property type="entry name" value="NmrA-like"/>
</dbReference>
<feature type="domain" description="NmrA-like" evidence="3">
    <location>
        <begin position="8"/>
        <end position="182"/>
    </location>
</feature>
<accession>A0A3N4KUV3</accession>
<dbReference type="EMBL" id="ML119124">
    <property type="protein sequence ID" value="RPB13189.1"/>
    <property type="molecule type" value="Genomic_DNA"/>
</dbReference>
<dbReference type="InParanoid" id="A0A3N4KUV3"/>
<dbReference type="OrthoDB" id="9974981at2759"/>
<evidence type="ECO:0000313" key="4">
    <source>
        <dbReference type="EMBL" id="RPB13189.1"/>
    </source>
</evidence>
<dbReference type="GO" id="GO:0016491">
    <property type="term" value="F:oxidoreductase activity"/>
    <property type="evidence" value="ECO:0007669"/>
    <property type="project" value="UniProtKB-KW"/>
</dbReference>
<dbReference type="AlphaFoldDB" id="A0A3N4KUV3"/>
<proteinExistence type="predicted"/>
<dbReference type="PANTHER" id="PTHR47706:SF9">
    <property type="entry name" value="NMRA-LIKE DOMAIN-CONTAINING PROTEIN-RELATED"/>
    <property type="match status" value="1"/>
</dbReference>
<protein>
    <recommendedName>
        <fullName evidence="3">NmrA-like domain-containing protein</fullName>
    </recommendedName>
</protein>